<dbReference type="InterPro" id="IPR053931">
    <property type="entry name" value="RapZ_C"/>
</dbReference>
<keyword evidence="2 4" id="KW-0067">ATP-binding</keyword>
<dbReference type="Pfam" id="PF22740">
    <property type="entry name" value="PapZ_C"/>
    <property type="match status" value="1"/>
</dbReference>
<evidence type="ECO:0000256" key="2">
    <source>
        <dbReference type="ARBA" id="ARBA00022840"/>
    </source>
</evidence>
<dbReference type="SUPFAM" id="SSF52540">
    <property type="entry name" value="P-loop containing nucleoside triphosphate hydrolases"/>
    <property type="match status" value="1"/>
</dbReference>
<evidence type="ECO:0000256" key="3">
    <source>
        <dbReference type="ARBA" id="ARBA00023134"/>
    </source>
</evidence>
<organism evidence="7 8">
    <name type="scientific">Deferribacter desulfuricans (strain DSM 14783 / JCM 11476 / NBRC 101012 / SSM1)</name>
    <dbReference type="NCBI Taxonomy" id="639282"/>
    <lineage>
        <taxon>Bacteria</taxon>
        <taxon>Pseudomonadati</taxon>
        <taxon>Deferribacterota</taxon>
        <taxon>Deferribacteres</taxon>
        <taxon>Deferribacterales</taxon>
        <taxon>Deferribacteraceae</taxon>
        <taxon>Deferribacter</taxon>
    </lineage>
</organism>
<feature type="domain" description="RapZ C-terminal" evidence="6">
    <location>
        <begin position="163"/>
        <end position="283"/>
    </location>
</feature>
<gene>
    <name evidence="7" type="ordered locus">DEFDS_1048</name>
</gene>
<dbReference type="HOGENOM" id="CLU_059558_0_0_0"/>
<dbReference type="KEGG" id="ddf:DEFDS_1048"/>
<dbReference type="HAMAP" id="MF_00636">
    <property type="entry name" value="RapZ_like"/>
    <property type="match status" value="1"/>
</dbReference>
<dbReference type="NCBIfam" id="NF003828">
    <property type="entry name" value="PRK05416.1"/>
    <property type="match status" value="1"/>
</dbReference>
<dbReference type="GO" id="GO:0005525">
    <property type="term" value="F:GTP binding"/>
    <property type="evidence" value="ECO:0007669"/>
    <property type="project" value="UniProtKB-UniRule"/>
</dbReference>
<feature type="binding site" evidence="4">
    <location>
        <begin position="12"/>
        <end position="19"/>
    </location>
    <ligand>
        <name>ATP</name>
        <dbReference type="ChEBI" id="CHEBI:30616"/>
    </ligand>
</feature>
<keyword evidence="8" id="KW-1185">Reference proteome</keyword>
<accession>D3PD45</accession>
<evidence type="ECO:0000313" key="8">
    <source>
        <dbReference type="Proteomes" id="UP000001520"/>
    </source>
</evidence>
<dbReference type="PANTHER" id="PTHR30448:SF0">
    <property type="entry name" value="RNASE ADAPTER PROTEIN RAPZ"/>
    <property type="match status" value="1"/>
</dbReference>
<protein>
    <submittedName>
        <fullName evidence="7">Uncharacterized protein</fullName>
    </submittedName>
</protein>
<feature type="binding site" evidence="4">
    <location>
        <begin position="63"/>
        <end position="66"/>
    </location>
    <ligand>
        <name>GTP</name>
        <dbReference type="ChEBI" id="CHEBI:37565"/>
    </ligand>
</feature>
<dbReference type="PANTHER" id="PTHR30448">
    <property type="entry name" value="RNASE ADAPTER PROTEIN RAPZ"/>
    <property type="match status" value="1"/>
</dbReference>
<dbReference type="InterPro" id="IPR005337">
    <property type="entry name" value="RapZ-like"/>
</dbReference>
<dbReference type="STRING" id="639282.DEFDS_1048"/>
<sequence>MNKDHSVVIITGLSGAGKSTAAKAFEDLGFYTVDNLPIFLGEKFFQFAFDFNIEIPKVALVIDVRNKDFDKAFDFIKNIKDKYNAKLLFLDADDSILVNRFKETRRKHPLGDDLIVSIQKERELLKKIKDLSDFVIDTTRFNVNELSSNIYEMFSKFFETSFTIIIQSFGFKYGLPTESDMVFDVRFLKNPHYIEELRPLTGLDKRIKDYVFKDKRSRKFLVKIKSLLNFLIPNYIKEGKRFLTISIGCTGGKHRSVVIAEFIYEYIKKRTDINVKIKHRDIER</sequence>
<dbReference type="Proteomes" id="UP000001520">
    <property type="component" value="Chromosome"/>
</dbReference>
<dbReference type="Gene3D" id="3.40.50.300">
    <property type="entry name" value="P-loop containing nucleotide triphosphate hydrolases"/>
    <property type="match status" value="1"/>
</dbReference>
<dbReference type="AlphaFoldDB" id="D3PD45"/>
<evidence type="ECO:0000259" key="6">
    <source>
        <dbReference type="Pfam" id="PF22740"/>
    </source>
</evidence>
<dbReference type="PIRSF" id="PIRSF005052">
    <property type="entry name" value="P-loopkin"/>
    <property type="match status" value="1"/>
</dbReference>
<dbReference type="InterPro" id="IPR053930">
    <property type="entry name" value="RapZ-like_N"/>
</dbReference>
<keyword evidence="3 4" id="KW-0342">GTP-binding</keyword>
<dbReference type="EMBL" id="AP011529">
    <property type="protein sequence ID" value="BAI80518.1"/>
    <property type="molecule type" value="Genomic_DNA"/>
</dbReference>
<reference evidence="7 8" key="1">
    <citation type="journal article" date="2010" name="DNA Res.">
        <title>Bacterial lifestyle in a deep-sea hydrothermal vent chimney revealed by the genome sequence of the thermophilic bacterium Deferribacter desulfuricans SSM1.</title>
        <authorList>
            <person name="Takaki Y."/>
            <person name="Shimamura S."/>
            <person name="Nakagawa S."/>
            <person name="Fukuhara Y."/>
            <person name="Horikawa H."/>
            <person name="Ankai A."/>
            <person name="Harada T."/>
            <person name="Hosoyama A."/>
            <person name="Oguchi A."/>
            <person name="Fukui S."/>
            <person name="Fujita N."/>
            <person name="Takami H."/>
            <person name="Takai K."/>
        </authorList>
    </citation>
    <scope>NUCLEOTIDE SEQUENCE [LARGE SCALE GENOMIC DNA]</scope>
    <source>
        <strain evidence="8">DSM 14783 / JCM 11476 / NBRC 101012 / SSM1</strain>
    </source>
</reference>
<keyword evidence="1 4" id="KW-0547">Nucleotide-binding</keyword>
<evidence type="ECO:0000259" key="5">
    <source>
        <dbReference type="Pfam" id="PF03668"/>
    </source>
</evidence>
<dbReference type="CDD" id="cd02019">
    <property type="entry name" value="NK"/>
    <property type="match status" value="1"/>
</dbReference>
<dbReference type="Pfam" id="PF03668">
    <property type="entry name" value="RapZ-like_N"/>
    <property type="match status" value="1"/>
</dbReference>
<name>D3PD45_DEFDS</name>
<evidence type="ECO:0000313" key="7">
    <source>
        <dbReference type="EMBL" id="BAI80518.1"/>
    </source>
</evidence>
<dbReference type="OrthoDB" id="9784461at2"/>
<evidence type="ECO:0000256" key="1">
    <source>
        <dbReference type="ARBA" id="ARBA00022741"/>
    </source>
</evidence>
<dbReference type="GO" id="GO:0005524">
    <property type="term" value="F:ATP binding"/>
    <property type="evidence" value="ECO:0007669"/>
    <property type="project" value="UniProtKB-UniRule"/>
</dbReference>
<dbReference type="RefSeq" id="WP_013007765.1">
    <property type="nucleotide sequence ID" value="NC_013939.1"/>
</dbReference>
<dbReference type="InterPro" id="IPR027417">
    <property type="entry name" value="P-loop_NTPase"/>
</dbReference>
<proteinExistence type="inferred from homology"/>
<feature type="domain" description="RapZ-like N-terminal" evidence="5">
    <location>
        <begin position="7"/>
        <end position="154"/>
    </location>
</feature>
<dbReference type="eggNOG" id="COG1660">
    <property type="taxonomic scope" value="Bacteria"/>
</dbReference>
<evidence type="ECO:0000256" key="4">
    <source>
        <dbReference type="HAMAP-Rule" id="MF_00636"/>
    </source>
</evidence>